<dbReference type="EMBL" id="GBXM01040700">
    <property type="protein sequence ID" value="JAH67877.1"/>
    <property type="molecule type" value="Transcribed_RNA"/>
</dbReference>
<protein>
    <submittedName>
        <fullName evidence="1">Uncharacterized protein</fullName>
    </submittedName>
</protein>
<name>A0A0E9UPZ7_ANGAN</name>
<sequence>MFAAAGAGIFFTCVSHEKGRLFLFFYCLHLSFTPM</sequence>
<accession>A0A0E9UPZ7</accession>
<organism evidence="1">
    <name type="scientific">Anguilla anguilla</name>
    <name type="common">European freshwater eel</name>
    <name type="synonym">Muraena anguilla</name>
    <dbReference type="NCBI Taxonomy" id="7936"/>
    <lineage>
        <taxon>Eukaryota</taxon>
        <taxon>Metazoa</taxon>
        <taxon>Chordata</taxon>
        <taxon>Craniata</taxon>
        <taxon>Vertebrata</taxon>
        <taxon>Euteleostomi</taxon>
        <taxon>Actinopterygii</taxon>
        <taxon>Neopterygii</taxon>
        <taxon>Teleostei</taxon>
        <taxon>Anguilliformes</taxon>
        <taxon>Anguillidae</taxon>
        <taxon>Anguilla</taxon>
    </lineage>
</organism>
<reference evidence="1" key="1">
    <citation type="submission" date="2014-11" db="EMBL/GenBank/DDBJ databases">
        <authorList>
            <person name="Amaro Gonzalez C."/>
        </authorList>
    </citation>
    <scope>NUCLEOTIDE SEQUENCE</scope>
</reference>
<dbReference type="AlphaFoldDB" id="A0A0E9UPZ7"/>
<evidence type="ECO:0000313" key="1">
    <source>
        <dbReference type="EMBL" id="JAH67877.1"/>
    </source>
</evidence>
<proteinExistence type="predicted"/>
<reference evidence="1" key="2">
    <citation type="journal article" date="2015" name="Fish Shellfish Immunol.">
        <title>Early steps in the European eel (Anguilla anguilla)-Vibrio vulnificus interaction in the gills: Role of the RtxA13 toxin.</title>
        <authorList>
            <person name="Callol A."/>
            <person name="Pajuelo D."/>
            <person name="Ebbesson L."/>
            <person name="Teles M."/>
            <person name="MacKenzie S."/>
            <person name="Amaro C."/>
        </authorList>
    </citation>
    <scope>NUCLEOTIDE SEQUENCE</scope>
</reference>